<protein>
    <submittedName>
        <fullName evidence="2">Uncharacterized protein</fullName>
    </submittedName>
</protein>
<keyword evidence="1" id="KW-0732">Signal</keyword>
<organism evidence="2 3">
    <name type="scientific">Pseudaminobacter soli</name>
    <name type="common">ex Li et al. 2025</name>
    <dbReference type="NCBI Taxonomy" id="1295366"/>
    <lineage>
        <taxon>Bacteria</taxon>
        <taxon>Pseudomonadati</taxon>
        <taxon>Pseudomonadota</taxon>
        <taxon>Alphaproteobacteria</taxon>
        <taxon>Hyphomicrobiales</taxon>
        <taxon>Phyllobacteriaceae</taxon>
        <taxon>Pseudaminobacter</taxon>
    </lineage>
</organism>
<evidence type="ECO:0000313" key="2">
    <source>
        <dbReference type="EMBL" id="PSJ58133.1"/>
    </source>
</evidence>
<comment type="caution">
    <text evidence="2">The sequence shown here is derived from an EMBL/GenBank/DDBJ whole genome shotgun (WGS) entry which is preliminary data.</text>
</comment>
<evidence type="ECO:0000313" key="3">
    <source>
        <dbReference type="Proteomes" id="UP000240653"/>
    </source>
</evidence>
<evidence type="ECO:0000256" key="1">
    <source>
        <dbReference type="SAM" id="SignalP"/>
    </source>
</evidence>
<dbReference type="Proteomes" id="UP000240653">
    <property type="component" value="Unassembled WGS sequence"/>
</dbReference>
<sequence>MIAVTLLLIPGSANAASNKLQFWNLTANTVTEFYLAPAGTEKWGTNQTKNDPDGSVDHDERLIIRDTPAGTYDAKLTDKTGRTCIVKNVEVKEKGVFSIEEKQLTGCTK</sequence>
<dbReference type="EMBL" id="PXYL01000011">
    <property type="protein sequence ID" value="PSJ58133.1"/>
    <property type="molecule type" value="Genomic_DNA"/>
</dbReference>
<accession>A0A2P7S6N6</accession>
<feature type="signal peptide" evidence="1">
    <location>
        <begin position="1"/>
        <end position="15"/>
    </location>
</feature>
<reference evidence="2 3" key="1">
    <citation type="submission" date="2018-03" db="EMBL/GenBank/DDBJ databases">
        <title>The draft genome of Mesorhizobium soli JCM 19897.</title>
        <authorList>
            <person name="Li L."/>
            <person name="Liu L."/>
            <person name="Liang L."/>
            <person name="Wang T."/>
            <person name="Zhang X."/>
        </authorList>
    </citation>
    <scope>NUCLEOTIDE SEQUENCE [LARGE SCALE GENOMIC DNA]</scope>
    <source>
        <strain evidence="2 3">JCM 19897</strain>
    </source>
</reference>
<dbReference type="AlphaFoldDB" id="A0A2P7S6N6"/>
<name>A0A2P7S6N6_9HYPH</name>
<keyword evidence="3" id="KW-1185">Reference proteome</keyword>
<gene>
    <name evidence="2" type="ORF">C7I85_19870</name>
</gene>
<feature type="chain" id="PRO_5015181697" evidence="1">
    <location>
        <begin position="16"/>
        <end position="109"/>
    </location>
</feature>
<proteinExistence type="predicted"/>